<proteinExistence type="predicted"/>
<keyword evidence="2" id="KW-0812">Transmembrane</keyword>
<gene>
    <name evidence="3" type="ORF">ATANTOWER_005554</name>
</gene>
<reference evidence="3 4" key="1">
    <citation type="submission" date="2021-07" db="EMBL/GenBank/DDBJ databases">
        <authorList>
            <person name="Palmer J.M."/>
        </authorList>
    </citation>
    <scope>NUCLEOTIDE SEQUENCE [LARGE SCALE GENOMIC DNA]</scope>
    <source>
        <strain evidence="3 4">AT_MEX2019</strain>
        <tissue evidence="3">Muscle</tissue>
    </source>
</reference>
<protein>
    <submittedName>
        <fullName evidence="3">Uncharacterized protein</fullName>
    </submittedName>
</protein>
<dbReference type="EMBL" id="JAHUTI010069004">
    <property type="protein sequence ID" value="MED6253865.1"/>
    <property type="molecule type" value="Genomic_DNA"/>
</dbReference>
<feature type="transmembrane region" description="Helical" evidence="2">
    <location>
        <begin position="79"/>
        <end position="97"/>
    </location>
</feature>
<evidence type="ECO:0000256" key="1">
    <source>
        <dbReference type="SAM" id="MobiDB-lite"/>
    </source>
</evidence>
<keyword evidence="4" id="KW-1185">Reference proteome</keyword>
<name>A0ABU7BUW5_9TELE</name>
<keyword evidence="2" id="KW-1133">Transmembrane helix</keyword>
<keyword evidence="2" id="KW-0472">Membrane</keyword>
<feature type="transmembrane region" description="Helical" evidence="2">
    <location>
        <begin position="25"/>
        <end position="46"/>
    </location>
</feature>
<evidence type="ECO:0000256" key="2">
    <source>
        <dbReference type="SAM" id="Phobius"/>
    </source>
</evidence>
<dbReference type="Proteomes" id="UP001345963">
    <property type="component" value="Unassembled WGS sequence"/>
</dbReference>
<comment type="caution">
    <text evidence="3">The sequence shown here is derived from an EMBL/GenBank/DDBJ whole genome shotgun (WGS) entry which is preliminary data.</text>
</comment>
<feature type="region of interest" description="Disordered" evidence="1">
    <location>
        <begin position="115"/>
        <end position="144"/>
    </location>
</feature>
<organism evidence="3 4">
    <name type="scientific">Ataeniobius toweri</name>
    <dbReference type="NCBI Taxonomy" id="208326"/>
    <lineage>
        <taxon>Eukaryota</taxon>
        <taxon>Metazoa</taxon>
        <taxon>Chordata</taxon>
        <taxon>Craniata</taxon>
        <taxon>Vertebrata</taxon>
        <taxon>Euteleostomi</taxon>
        <taxon>Actinopterygii</taxon>
        <taxon>Neopterygii</taxon>
        <taxon>Teleostei</taxon>
        <taxon>Neoteleostei</taxon>
        <taxon>Acanthomorphata</taxon>
        <taxon>Ovalentaria</taxon>
        <taxon>Atherinomorphae</taxon>
        <taxon>Cyprinodontiformes</taxon>
        <taxon>Goodeidae</taxon>
        <taxon>Ataeniobius</taxon>
    </lineage>
</organism>
<evidence type="ECO:0000313" key="3">
    <source>
        <dbReference type="EMBL" id="MED6253865.1"/>
    </source>
</evidence>
<sequence>MTSRGGATWWSSGLEWCPAVRRSRVLIPALGLSAWSLHVLLVHTWVLSRSSCGFPPQSKNITVRSIGQFKLPLDDSVCAWLFVLCVSVLPCVGLATCPGYTPPIAPMTAGYRHQLPRDPAKTSGHKQWMDGRLDGGDEASSCFM</sequence>
<evidence type="ECO:0000313" key="4">
    <source>
        <dbReference type="Proteomes" id="UP001345963"/>
    </source>
</evidence>
<accession>A0ABU7BUW5</accession>